<feature type="transmembrane region" description="Helical" evidence="1">
    <location>
        <begin position="12"/>
        <end position="31"/>
    </location>
</feature>
<proteinExistence type="predicted"/>
<organism evidence="2 3">
    <name type="scientific">Paenibacillus pectinilyticus</name>
    <dbReference type="NCBI Taxonomy" id="512399"/>
    <lineage>
        <taxon>Bacteria</taxon>
        <taxon>Bacillati</taxon>
        <taxon>Bacillota</taxon>
        <taxon>Bacilli</taxon>
        <taxon>Bacillales</taxon>
        <taxon>Paenibacillaceae</taxon>
        <taxon>Paenibacillus</taxon>
    </lineage>
</organism>
<evidence type="ECO:0000313" key="3">
    <source>
        <dbReference type="Proteomes" id="UP000093309"/>
    </source>
</evidence>
<reference evidence="3" key="1">
    <citation type="submission" date="2016-05" db="EMBL/GenBank/DDBJ databases">
        <title>Paenibacillus oryzae. sp. nov., isolated from the rice root.</title>
        <authorList>
            <person name="Zhang J."/>
            <person name="Zhang X."/>
        </authorList>
    </citation>
    <scope>NUCLEOTIDE SEQUENCE [LARGE SCALE GENOMIC DNA]</scope>
    <source>
        <strain evidence="3">KCTC13222</strain>
    </source>
</reference>
<feature type="transmembrane region" description="Helical" evidence="1">
    <location>
        <begin position="98"/>
        <end position="117"/>
    </location>
</feature>
<dbReference type="EMBL" id="LYPC01000001">
    <property type="protein sequence ID" value="OCT17244.1"/>
    <property type="molecule type" value="Genomic_DNA"/>
</dbReference>
<dbReference type="STRING" id="512399.A8709_27315"/>
<protein>
    <recommendedName>
        <fullName evidence="4">DUF2178 domain-containing protein</fullName>
    </recommendedName>
</protein>
<dbReference type="RefSeq" id="WP_065850189.1">
    <property type="nucleotide sequence ID" value="NZ_LYPC01000001.1"/>
</dbReference>
<evidence type="ECO:0000313" key="2">
    <source>
        <dbReference type="EMBL" id="OCT17244.1"/>
    </source>
</evidence>
<accession>A0A1C1A9G2</accession>
<evidence type="ECO:0008006" key="4">
    <source>
        <dbReference type="Google" id="ProtNLM"/>
    </source>
</evidence>
<keyword evidence="3" id="KW-1185">Reference proteome</keyword>
<keyword evidence="1" id="KW-0472">Membrane</keyword>
<sequence length="147" mass="16814">MIEYRAVITRRFKWLIGATGVFSLIVILTALYGYKVQSDAGDFVHGVQVGIFVGMQIIILVIGKKWRAALRNESLLKKLYIEEHDERKKLIMDKANSLSLYVTLFSVSLAAIVFGFFNVTISITLFAVLIMILLTRISINQYYNRKF</sequence>
<comment type="caution">
    <text evidence="2">The sequence shown here is derived from an EMBL/GenBank/DDBJ whole genome shotgun (WGS) entry which is preliminary data.</text>
</comment>
<dbReference type="Proteomes" id="UP000093309">
    <property type="component" value="Unassembled WGS sequence"/>
</dbReference>
<dbReference type="OrthoDB" id="1936496at2"/>
<feature type="transmembrane region" description="Helical" evidence="1">
    <location>
        <begin position="43"/>
        <end position="62"/>
    </location>
</feature>
<keyword evidence="1" id="KW-1133">Transmembrane helix</keyword>
<feature type="transmembrane region" description="Helical" evidence="1">
    <location>
        <begin position="123"/>
        <end position="143"/>
    </location>
</feature>
<name>A0A1C1A9G2_9BACL</name>
<dbReference type="AlphaFoldDB" id="A0A1C1A9G2"/>
<keyword evidence="1" id="KW-0812">Transmembrane</keyword>
<evidence type="ECO:0000256" key="1">
    <source>
        <dbReference type="SAM" id="Phobius"/>
    </source>
</evidence>
<gene>
    <name evidence="2" type="ORF">A8709_27315</name>
</gene>